<dbReference type="GO" id="GO:0030267">
    <property type="term" value="F:glyoxylate reductase (NADPH) activity"/>
    <property type="evidence" value="ECO:0007669"/>
    <property type="project" value="TreeGrafter"/>
</dbReference>
<evidence type="ECO:0000256" key="3">
    <source>
        <dbReference type="ARBA" id="ARBA00023027"/>
    </source>
</evidence>
<dbReference type="GO" id="GO:0051287">
    <property type="term" value="F:NAD binding"/>
    <property type="evidence" value="ECO:0007669"/>
    <property type="project" value="InterPro"/>
</dbReference>
<feature type="domain" description="D-isomer specific 2-hydroxyacid dehydrogenase NAD-binding" evidence="6">
    <location>
        <begin position="112"/>
        <end position="291"/>
    </location>
</feature>
<proteinExistence type="inferred from homology"/>
<dbReference type="InterPro" id="IPR036291">
    <property type="entry name" value="NAD(P)-bd_dom_sf"/>
</dbReference>
<dbReference type="PANTHER" id="PTHR10996:SF283">
    <property type="entry name" value="GLYOXYLATE_HYDROXYPYRUVATE REDUCTASE B"/>
    <property type="match status" value="1"/>
</dbReference>
<dbReference type="SUPFAM" id="SSF51735">
    <property type="entry name" value="NAD(P)-binding Rossmann-fold domains"/>
    <property type="match status" value="1"/>
</dbReference>
<comment type="caution">
    <text evidence="7">The sequence shown here is derived from an EMBL/GenBank/DDBJ whole genome shotgun (WGS) entry which is preliminary data.</text>
</comment>
<dbReference type="PANTHER" id="PTHR10996">
    <property type="entry name" value="2-HYDROXYACID DEHYDROGENASE-RELATED"/>
    <property type="match status" value="1"/>
</dbReference>
<accession>A0A1G2MPR5</accession>
<reference evidence="7 8" key="1">
    <citation type="journal article" date="2016" name="Nat. Commun.">
        <title>Thousands of microbial genomes shed light on interconnected biogeochemical processes in an aquifer system.</title>
        <authorList>
            <person name="Anantharaman K."/>
            <person name="Brown C.T."/>
            <person name="Hug L.A."/>
            <person name="Sharon I."/>
            <person name="Castelle C.J."/>
            <person name="Probst A.J."/>
            <person name="Thomas B.C."/>
            <person name="Singh A."/>
            <person name="Wilkins M.J."/>
            <person name="Karaoz U."/>
            <person name="Brodie E.L."/>
            <person name="Williams K.H."/>
            <person name="Hubbard S.S."/>
            <person name="Banfield J.F."/>
        </authorList>
    </citation>
    <scope>NUCLEOTIDE SEQUENCE [LARGE SCALE GENOMIC DNA]</scope>
</reference>
<evidence type="ECO:0000259" key="5">
    <source>
        <dbReference type="Pfam" id="PF00389"/>
    </source>
</evidence>
<dbReference type="InterPro" id="IPR006139">
    <property type="entry name" value="D-isomer_2_OHA_DH_cat_dom"/>
</dbReference>
<dbReference type="GO" id="GO:0016618">
    <property type="term" value="F:hydroxypyruvate reductase [NAD(P)H] activity"/>
    <property type="evidence" value="ECO:0007669"/>
    <property type="project" value="TreeGrafter"/>
</dbReference>
<evidence type="ECO:0008006" key="9">
    <source>
        <dbReference type="Google" id="ProtNLM"/>
    </source>
</evidence>
<organism evidence="7 8">
    <name type="scientific">Candidatus Taylorbacteria bacterium RIFCSPHIGHO2_02_FULL_45_35</name>
    <dbReference type="NCBI Taxonomy" id="1802311"/>
    <lineage>
        <taxon>Bacteria</taxon>
        <taxon>Candidatus Tayloriibacteriota</taxon>
    </lineage>
</organism>
<evidence type="ECO:0000256" key="4">
    <source>
        <dbReference type="RuleBase" id="RU003719"/>
    </source>
</evidence>
<evidence type="ECO:0000256" key="2">
    <source>
        <dbReference type="ARBA" id="ARBA00023002"/>
    </source>
</evidence>
<keyword evidence="3" id="KW-0520">NAD</keyword>
<gene>
    <name evidence="7" type="ORF">A3D56_01735</name>
</gene>
<dbReference type="Pfam" id="PF02826">
    <property type="entry name" value="2-Hacid_dh_C"/>
    <property type="match status" value="1"/>
</dbReference>
<dbReference type="EMBL" id="MHRP01000042">
    <property type="protein sequence ID" value="OHA25868.1"/>
    <property type="molecule type" value="Genomic_DNA"/>
</dbReference>
<name>A0A1G2MPR5_9BACT</name>
<keyword evidence="2 4" id="KW-0560">Oxidoreductase</keyword>
<protein>
    <recommendedName>
        <fullName evidence="9">D-glycerate dehydrogenase</fullName>
    </recommendedName>
</protein>
<dbReference type="SUPFAM" id="SSF52283">
    <property type="entry name" value="Formate/glycerate dehydrogenase catalytic domain-like"/>
    <property type="match status" value="1"/>
</dbReference>
<dbReference type="FunFam" id="3.40.50.720:FF:000203">
    <property type="entry name" value="D-3-phosphoglycerate dehydrogenase (SerA)"/>
    <property type="match status" value="1"/>
</dbReference>
<dbReference type="InterPro" id="IPR006140">
    <property type="entry name" value="D-isomer_DH_NAD-bd"/>
</dbReference>
<dbReference type="Proteomes" id="UP000177943">
    <property type="component" value="Unassembled WGS sequence"/>
</dbReference>
<sequence length="323" mass="35392">MSKKIYITRRIPENGIKMLQDKGFELDINPKNRPLSEKELIKILKKKQYDGVLSLLTDKINAAVFDAAPTVKIFANYAVGFNNIDVAEAKKRGITITNTPGGLTESVAEHTFALILALTCRVVEGDTFVRKGKYSGWDPMLLLGVDLIGRTLGVLGTGRIGADVVHKAVRGFKMKAVYYDVVRNENLEKEYGAVFMNTPEEVLKQADVVSVHVPLMESTRHLINAERLKLMKPTAYLVNTSRGPVIDEKALVEALKKGQIAGAGLDVFEDEPKLAKGLAKLSNVVLTPHIASGTIAAREEMAHMAAENLVAFFEGKVPPNLVK</sequence>
<dbReference type="AlphaFoldDB" id="A0A1G2MPR5"/>
<evidence type="ECO:0000313" key="7">
    <source>
        <dbReference type="EMBL" id="OHA25868.1"/>
    </source>
</evidence>
<dbReference type="Pfam" id="PF00389">
    <property type="entry name" value="2-Hacid_dh"/>
    <property type="match status" value="1"/>
</dbReference>
<dbReference type="InterPro" id="IPR029753">
    <property type="entry name" value="D-isomer_DH_CS"/>
</dbReference>
<evidence type="ECO:0000313" key="8">
    <source>
        <dbReference type="Proteomes" id="UP000177943"/>
    </source>
</evidence>
<evidence type="ECO:0000256" key="1">
    <source>
        <dbReference type="ARBA" id="ARBA00005854"/>
    </source>
</evidence>
<dbReference type="InterPro" id="IPR050223">
    <property type="entry name" value="D-isomer_2-hydroxyacid_DH"/>
</dbReference>
<dbReference type="PROSITE" id="PS00671">
    <property type="entry name" value="D_2_HYDROXYACID_DH_3"/>
    <property type="match status" value="1"/>
</dbReference>
<feature type="domain" description="D-isomer specific 2-hydroxyacid dehydrogenase catalytic" evidence="5">
    <location>
        <begin position="5"/>
        <end position="323"/>
    </location>
</feature>
<dbReference type="CDD" id="cd05301">
    <property type="entry name" value="GDH"/>
    <property type="match status" value="1"/>
</dbReference>
<dbReference type="Gene3D" id="3.40.50.720">
    <property type="entry name" value="NAD(P)-binding Rossmann-like Domain"/>
    <property type="match status" value="2"/>
</dbReference>
<dbReference type="PROSITE" id="PS00670">
    <property type="entry name" value="D_2_HYDROXYACID_DH_2"/>
    <property type="match status" value="1"/>
</dbReference>
<comment type="similarity">
    <text evidence="1 4">Belongs to the D-isomer specific 2-hydroxyacid dehydrogenase family.</text>
</comment>
<dbReference type="GO" id="GO:0005829">
    <property type="term" value="C:cytosol"/>
    <property type="evidence" value="ECO:0007669"/>
    <property type="project" value="TreeGrafter"/>
</dbReference>
<evidence type="ECO:0000259" key="6">
    <source>
        <dbReference type="Pfam" id="PF02826"/>
    </source>
</evidence>